<evidence type="ECO:0000256" key="8">
    <source>
        <dbReference type="ARBA" id="ARBA00023136"/>
    </source>
</evidence>
<feature type="transmembrane region" description="Helical" evidence="10">
    <location>
        <begin position="418"/>
        <end position="442"/>
    </location>
</feature>
<feature type="transmembrane region" description="Helical" evidence="10">
    <location>
        <begin position="149"/>
        <end position="172"/>
    </location>
</feature>
<comment type="function">
    <text evidence="10">Na(+)/H(+) antiporter that extrudes sodium in exchange for external protons.</text>
</comment>
<dbReference type="Pfam" id="PF00999">
    <property type="entry name" value="Na_H_Exchanger"/>
    <property type="match status" value="1"/>
</dbReference>
<keyword evidence="10" id="KW-0050">Antiport</keyword>
<keyword evidence="5 10" id="KW-1133">Transmembrane helix</keyword>
<protein>
    <submittedName>
        <fullName evidence="13">Na+/H+ antiporter</fullName>
    </submittedName>
</protein>
<evidence type="ECO:0000313" key="13">
    <source>
        <dbReference type="EMBL" id="TKV60952.1"/>
    </source>
</evidence>
<feature type="compositionally biased region" description="Basic and acidic residues" evidence="11">
    <location>
        <begin position="1"/>
        <end position="16"/>
    </location>
</feature>
<feature type="transmembrane region" description="Helical" evidence="10">
    <location>
        <begin position="66"/>
        <end position="86"/>
    </location>
</feature>
<dbReference type="InterPro" id="IPR018422">
    <property type="entry name" value="Cation/H_exchanger_CPA1"/>
</dbReference>
<dbReference type="EMBL" id="SZZH01000001">
    <property type="protein sequence ID" value="TKV60952.1"/>
    <property type="molecule type" value="Genomic_DNA"/>
</dbReference>
<name>A0A4U6QLD1_9ACTN</name>
<keyword evidence="3 10" id="KW-1003">Cell membrane</keyword>
<keyword evidence="2 10" id="KW-0813">Transport</keyword>
<evidence type="ECO:0000256" key="9">
    <source>
        <dbReference type="ARBA" id="ARBA00023201"/>
    </source>
</evidence>
<dbReference type="GO" id="GO:0051453">
    <property type="term" value="P:regulation of intracellular pH"/>
    <property type="evidence" value="ECO:0007669"/>
    <property type="project" value="TreeGrafter"/>
</dbReference>
<evidence type="ECO:0000256" key="6">
    <source>
        <dbReference type="ARBA" id="ARBA00023053"/>
    </source>
</evidence>
<feature type="transmembrane region" description="Helical" evidence="10">
    <location>
        <begin position="121"/>
        <end position="143"/>
    </location>
</feature>
<evidence type="ECO:0000256" key="3">
    <source>
        <dbReference type="ARBA" id="ARBA00022475"/>
    </source>
</evidence>
<dbReference type="AlphaFoldDB" id="A0A4U6QLD1"/>
<feature type="transmembrane region" description="Helical" evidence="10">
    <location>
        <begin position="220"/>
        <end position="241"/>
    </location>
</feature>
<evidence type="ECO:0000256" key="2">
    <source>
        <dbReference type="ARBA" id="ARBA00022448"/>
    </source>
</evidence>
<evidence type="ECO:0000313" key="14">
    <source>
        <dbReference type="Proteomes" id="UP000306985"/>
    </source>
</evidence>
<dbReference type="PANTHER" id="PTHR10110">
    <property type="entry name" value="SODIUM/HYDROGEN EXCHANGER"/>
    <property type="match status" value="1"/>
</dbReference>
<sequence length="656" mass="68884">MMPQHPDGEPSGRVDTGHCSSVPADAPCPAPHPSQDRSLEVVLAVVGLVIGVLVVTGLADRFSLPGPILLLVTGFAVSFVPGVPGYELTPDLVLFLLLPPLLFAAALESSAVAIRQLVRPIVQLSVGLVLLTAFTVAVVVTAVDPGVPFAAALALGAIVAPPDAVAAVAVARRVGLPRRLVTVLEGESLFNDATSLVTLKVAIAAIGTTAVGWGSAIGEFAWAAVGGVALGAGLGWLLSLIRRRVLHAGLGPAGTSALTITSLSLLSPFLAYALGELVHASGILVVVVSGLVLGFRSPSEVPAAVRLTENATWAALRFVLEGAVFALIGLQLRGILGALGEGESSDQSTYLVIGAVLLTVIASRPIWIALIHLVSRLSSRRTPITWPGVAAVSWAGMRGVVSLAAAQTLPMDTPHRAVLLAATVAVIIGTLVLQGLSLPWVIGRLGLSRDYSSDDERQRAQAHARASAAMMQRLDEVCRDEHLSPHQIDALRQWAAARDWRSGDGSDQDDIERSREFGRRVGEHTDWRRALLAVERAEIVAMRNEGELSEPVLQTMQYDLDLEETLLERRTEAIDGHLAELPSEQDPDPDAGVRSATTGRTGAPERPVTAAAEGLTDSTSGSVRQNLPDDGPSDADLQGRTPDEPSTTVRRSWPGS</sequence>
<feature type="compositionally biased region" description="Polar residues" evidence="11">
    <location>
        <begin position="644"/>
        <end position="656"/>
    </location>
</feature>
<keyword evidence="14" id="KW-1185">Reference proteome</keyword>
<reference evidence="13 14" key="1">
    <citation type="submission" date="2019-05" db="EMBL/GenBank/DDBJ databases">
        <title>Nakamurella sp. N5BH11, whole genome shotgun sequence.</title>
        <authorList>
            <person name="Tuo L."/>
        </authorList>
    </citation>
    <scope>NUCLEOTIDE SEQUENCE [LARGE SCALE GENOMIC DNA]</scope>
    <source>
        <strain evidence="13 14">N5BH11</strain>
    </source>
</reference>
<evidence type="ECO:0000259" key="12">
    <source>
        <dbReference type="Pfam" id="PF00999"/>
    </source>
</evidence>
<dbReference type="PANTHER" id="PTHR10110:SF86">
    <property type="entry name" value="SODIUM_HYDROGEN EXCHANGER 7"/>
    <property type="match status" value="1"/>
</dbReference>
<dbReference type="GO" id="GO:0015386">
    <property type="term" value="F:potassium:proton antiporter activity"/>
    <property type="evidence" value="ECO:0007669"/>
    <property type="project" value="TreeGrafter"/>
</dbReference>
<evidence type="ECO:0000256" key="1">
    <source>
        <dbReference type="ARBA" id="ARBA00004651"/>
    </source>
</evidence>
<evidence type="ECO:0000256" key="10">
    <source>
        <dbReference type="RuleBase" id="RU366002"/>
    </source>
</evidence>
<evidence type="ECO:0000256" key="7">
    <source>
        <dbReference type="ARBA" id="ARBA00023065"/>
    </source>
</evidence>
<dbReference type="Proteomes" id="UP000306985">
    <property type="component" value="Unassembled WGS sequence"/>
</dbReference>
<feature type="transmembrane region" description="Helical" evidence="10">
    <location>
        <begin position="315"/>
        <end position="336"/>
    </location>
</feature>
<feature type="transmembrane region" description="Helical" evidence="10">
    <location>
        <begin position="348"/>
        <end position="374"/>
    </location>
</feature>
<gene>
    <name evidence="13" type="ORF">FDO65_04665</name>
</gene>
<organism evidence="13 14">
    <name type="scientific">Nakamurella flava</name>
    <dbReference type="NCBI Taxonomy" id="2576308"/>
    <lineage>
        <taxon>Bacteria</taxon>
        <taxon>Bacillati</taxon>
        <taxon>Actinomycetota</taxon>
        <taxon>Actinomycetes</taxon>
        <taxon>Nakamurellales</taxon>
        <taxon>Nakamurellaceae</taxon>
        <taxon>Nakamurella</taxon>
    </lineage>
</organism>
<keyword evidence="6 10" id="KW-0915">Sodium</keyword>
<keyword evidence="9 10" id="KW-0739">Sodium transport</keyword>
<feature type="region of interest" description="Disordered" evidence="11">
    <location>
        <begin position="1"/>
        <end position="32"/>
    </location>
</feature>
<comment type="similarity">
    <text evidence="10">Belongs to the monovalent cation:proton antiporter 1 (CPA1) transporter (TC 2.A.36) family.</text>
</comment>
<proteinExistence type="inferred from homology"/>
<dbReference type="Gene3D" id="6.10.140.1330">
    <property type="match status" value="1"/>
</dbReference>
<keyword evidence="4 10" id="KW-0812">Transmembrane</keyword>
<keyword evidence="8 10" id="KW-0472">Membrane</keyword>
<dbReference type="GO" id="GO:0015385">
    <property type="term" value="F:sodium:proton antiporter activity"/>
    <property type="evidence" value="ECO:0007669"/>
    <property type="project" value="InterPro"/>
</dbReference>
<feature type="transmembrane region" description="Helical" evidence="10">
    <location>
        <begin position="253"/>
        <end position="271"/>
    </location>
</feature>
<feature type="domain" description="Cation/H+ exchanger transmembrane" evidence="12">
    <location>
        <begin position="52"/>
        <end position="441"/>
    </location>
</feature>
<comment type="subcellular location">
    <subcellularLocation>
        <location evidence="1 10">Cell membrane</location>
        <topology evidence="1 10">Multi-pass membrane protein</topology>
    </subcellularLocation>
</comment>
<dbReference type="NCBIfam" id="TIGR00831">
    <property type="entry name" value="a_cpa1"/>
    <property type="match status" value="1"/>
</dbReference>
<evidence type="ECO:0000256" key="5">
    <source>
        <dbReference type="ARBA" id="ARBA00022989"/>
    </source>
</evidence>
<keyword evidence="7 10" id="KW-0406">Ion transport</keyword>
<feature type="compositionally biased region" description="Polar residues" evidence="11">
    <location>
        <begin position="616"/>
        <end position="625"/>
    </location>
</feature>
<accession>A0A4U6QLD1</accession>
<dbReference type="OrthoDB" id="57886at2"/>
<dbReference type="GO" id="GO:0098719">
    <property type="term" value="P:sodium ion import across plasma membrane"/>
    <property type="evidence" value="ECO:0007669"/>
    <property type="project" value="TreeGrafter"/>
</dbReference>
<feature type="transmembrane region" description="Helical" evidence="10">
    <location>
        <begin position="193"/>
        <end position="214"/>
    </location>
</feature>
<feature type="transmembrane region" description="Helical" evidence="10">
    <location>
        <begin position="41"/>
        <end position="59"/>
    </location>
</feature>
<dbReference type="InterPro" id="IPR006153">
    <property type="entry name" value="Cation/H_exchanger_TM"/>
</dbReference>
<evidence type="ECO:0000256" key="4">
    <source>
        <dbReference type="ARBA" id="ARBA00022692"/>
    </source>
</evidence>
<comment type="caution">
    <text evidence="13">The sequence shown here is derived from an EMBL/GenBank/DDBJ whole genome shotgun (WGS) entry which is preliminary data.</text>
</comment>
<feature type="transmembrane region" description="Helical" evidence="10">
    <location>
        <begin position="277"/>
        <end position="295"/>
    </location>
</feature>
<dbReference type="GO" id="GO:0005886">
    <property type="term" value="C:plasma membrane"/>
    <property type="evidence" value="ECO:0007669"/>
    <property type="project" value="UniProtKB-SubCell"/>
</dbReference>
<feature type="transmembrane region" description="Helical" evidence="10">
    <location>
        <begin position="92"/>
        <end position="114"/>
    </location>
</feature>
<feature type="region of interest" description="Disordered" evidence="11">
    <location>
        <begin position="578"/>
        <end position="656"/>
    </location>
</feature>
<dbReference type="InterPro" id="IPR004705">
    <property type="entry name" value="Cation/H_exchanger_CPA1_bac"/>
</dbReference>
<evidence type="ECO:0000256" key="11">
    <source>
        <dbReference type="SAM" id="MobiDB-lite"/>
    </source>
</evidence>